<keyword evidence="9" id="KW-0472">Membrane</keyword>
<evidence type="ECO:0000256" key="11">
    <source>
        <dbReference type="SAM" id="SignalP"/>
    </source>
</evidence>
<evidence type="ECO:0000256" key="5">
    <source>
        <dbReference type="ARBA" id="ARBA00022692"/>
    </source>
</evidence>
<keyword evidence="8" id="KW-0626">Porin</keyword>
<dbReference type="InterPro" id="IPR050298">
    <property type="entry name" value="Gram-neg_bact_OMP"/>
</dbReference>
<keyword evidence="13" id="KW-1185">Reference proteome</keyword>
<dbReference type="Proteomes" id="UP000829560">
    <property type="component" value="Chromosome"/>
</dbReference>
<dbReference type="GO" id="GO:0046930">
    <property type="term" value="C:pore complex"/>
    <property type="evidence" value="ECO:0007669"/>
    <property type="project" value="UniProtKB-KW"/>
</dbReference>
<comment type="subcellular location">
    <subcellularLocation>
        <location evidence="1">Cell outer membrane</location>
        <topology evidence="1">Multi-pass membrane protein</topology>
    </subcellularLocation>
</comment>
<evidence type="ECO:0000256" key="6">
    <source>
        <dbReference type="ARBA" id="ARBA00022729"/>
    </source>
</evidence>
<evidence type="ECO:0000256" key="9">
    <source>
        <dbReference type="ARBA" id="ARBA00023136"/>
    </source>
</evidence>
<evidence type="ECO:0000313" key="13">
    <source>
        <dbReference type="Proteomes" id="UP000829560"/>
    </source>
</evidence>
<dbReference type="GO" id="GO:0034220">
    <property type="term" value="P:monoatomic ion transmembrane transport"/>
    <property type="evidence" value="ECO:0007669"/>
    <property type="project" value="InterPro"/>
</dbReference>
<name>A0AAU6PU41_9GAMM</name>
<dbReference type="SUPFAM" id="SSF56935">
    <property type="entry name" value="Porins"/>
    <property type="match status" value="1"/>
</dbReference>
<dbReference type="InterPro" id="IPR023614">
    <property type="entry name" value="Porin_dom_sf"/>
</dbReference>
<dbReference type="PANTHER" id="PTHR34501:SF9">
    <property type="entry name" value="MAJOR OUTER MEMBRANE PROTEIN P.IA"/>
    <property type="match status" value="1"/>
</dbReference>
<reference evidence="12" key="1">
    <citation type="submission" date="2024-03" db="EMBL/GenBank/DDBJ databases">
        <title>Psychrobacter raelis sp. nov. isolated from a dog with peritonitis.</title>
        <authorList>
            <person name="Schiavone A."/>
            <person name="Manzulli V."/>
            <person name="Camarda A."/>
            <person name="Cafiero M.A."/>
            <person name="Vasco I."/>
            <person name="Marino L."/>
            <person name="Pennuzzi G."/>
            <person name="Serrecchia L."/>
            <person name="Galante D."/>
            <person name="Pugliese N."/>
        </authorList>
    </citation>
    <scope>NUCLEOTIDE SEQUENCE</scope>
    <source>
        <strain evidence="12">PraFG1</strain>
    </source>
</reference>
<keyword evidence="7" id="KW-0406">Ion transport</keyword>
<dbReference type="GO" id="GO:0015288">
    <property type="term" value="F:porin activity"/>
    <property type="evidence" value="ECO:0007669"/>
    <property type="project" value="UniProtKB-KW"/>
</dbReference>
<evidence type="ECO:0000256" key="4">
    <source>
        <dbReference type="ARBA" id="ARBA00022452"/>
    </source>
</evidence>
<keyword evidence="6 11" id="KW-0732">Signal</keyword>
<accession>A0AAU6PU41</accession>
<keyword evidence="10" id="KW-0998">Cell outer membrane</keyword>
<dbReference type="Pfam" id="PF00267">
    <property type="entry name" value="Porin_1"/>
    <property type="match status" value="1"/>
</dbReference>
<dbReference type="InterPro" id="IPR033900">
    <property type="entry name" value="Gram_neg_porin_domain"/>
</dbReference>
<evidence type="ECO:0000313" key="12">
    <source>
        <dbReference type="EMBL" id="WXX23930.1"/>
    </source>
</evidence>
<dbReference type="CDD" id="cd00342">
    <property type="entry name" value="gram_neg_porins"/>
    <property type="match status" value="1"/>
</dbReference>
<dbReference type="Gene3D" id="2.40.160.10">
    <property type="entry name" value="Porin"/>
    <property type="match status" value="1"/>
</dbReference>
<dbReference type="EMBL" id="CP093310">
    <property type="protein sequence ID" value="WXX23930.1"/>
    <property type="molecule type" value="Genomic_DNA"/>
</dbReference>
<dbReference type="PRINTS" id="PR00182">
    <property type="entry name" value="ECOLNEIPORIN"/>
</dbReference>
<keyword evidence="3" id="KW-0813">Transport</keyword>
<proteinExistence type="predicted"/>
<evidence type="ECO:0000256" key="2">
    <source>
        <dbReference type="ARBA" id="ARBA00011233"/>
    </source>
</evidence>
<dbReference type="RefSeq" id="WP_338412088.1">
    <property type="nucleotide sequence ID" value="NZ_CP093310.2"/>
</dbReference>
<gene>
    <name evidence="12" type="ORF">MN210_11370</name>
</gene>
<keyword evidence="4" id="KW-1134">Transmembrane beta strand</keyword>
<organism evidence="12 13">
    <name type="scientific">Psychrobacter raelei</name>
    <dbReference type="NCBI Taxonomy" id="2565531"/>
    <lineage>
        <taxon>Bacteria</taxon>
        <taxon>Pseudomonadati</taxon>
        <taxon>Pseudomonadota</taxon>
        <taxon>Gammaproteobacteria</taxon>
        <taxon>Moraxellales</taxon>
        <taxon>Moraxellaceae</taxon>
        <taxon>Psychrobacter</taxon>
    </lineage>
</organism>
<dbReference type="KEGG" id="prae:MN210_11370"/>
<keyword evidence="5" id="KW-0812">Transmembrane</keyword>
<dbReference type="InterPro" id="IPR001702">
    <property type="entry name" value="Porin_Gram-ve"/>
</dbReference>
<evidence type="ECO:0000256" key="3">
    <source>
        <dbReference type="ARBA" id="ARBA00022448"/>
    </source>
</evidence>
<feature type="chain" id="PRO_5043481507" evidence="11">
    <location>
        <begin position="21"/>
        <end position="370"/>
    </location>
</feature>
<dbReference type="AlphaFoldDB" id="A0AAU6PU41"/>
<evidence type="ECO:0000256" key="1">
    <source>
        <dbReference type="ARBA" id="ARBA00004571"/>
    </source>
</evidence>
<comment type="subunit">
    <text evidence="2">Homotrimer.</text>
</comment>
<protein>
    <submittedName>
        <fullName evidence="12">Porin</fullName>
    </submittedName>
</protein>
<evidence type="ECO:0000256" key="7">
    <source>
        <dbReference type="ARBA" id="ARBA00023065"/>
    </source>
</evidence>
<feature type="signal peptide" evidence="11">
    <location>
        <begin position="1"/>
        <end position="20"/>
    </location>
</feature>
<sequence length="370" mass="40339">MKKLLLASAVAALSVSVANAAPTVYGKIFLTADYVDEELKGGNEKYDENGVEISSQGSRVGFKGLEPLSANTDVVYQLEYGIDVDGDDHQSFQNRDTYLGLKNNSFGEFRAGKNQSTTDYINNVVVNEGYWDNLGSTKLGEEQKVAALNMADSGRISNSIVWMAPKFDGVPVQFAAMYANDDDYAGEKNTGWGASLMFDQGAGYTFGLAYEKDLNLRSDVELQVFNTDGSPKVDDEGNDVYVTKFNGGDLIRGTATLDLATFNSGFPVTLGALYQEADYDYGDKKEKGYVVSAQMGLTNFAKPATIYAQYNNTSNLYGQNGFDSDQIVVGGKYYYQKNMIAHAYIGQNDADYDNVDGKVFAVGGGLEYKF</sequence>
<evidence type="ECO:0000256" key="8">
    <source>
        <dbReference type="ARBA" id="ARBA00023114"/>
    </source>
</evidence>
<dbReference type="GO" id="GO:0009279">
    <property type="term" value="C:cell outer membrane"/>
    <property type="evidence" value="ECO:0007669"/>
    <property type="project" value="UniProtKB-SubCell"/>
</dbReference>
<dbReference type="PANTHER" id="PTHR34501">
    <property type="entry name" value="PROTEIN YDDL-RELATED"/>
    <property type="match status" value="1"/>
</dbReference>
<evidence type="ECO:0000256" key="10">
    <source>
        <dbReference type="ARBA" id="ARBA00023237"/>
    </source>
</evidence>